<accession>A0AA39QS12</accession>
<reference evidence="1" key="1">
    <citation type="submission" date="2023-03" db="EMBL/GenBank/DDBJ databases">
        <title>Complete genome of Cladonia borealis.</title>
        <authorList>
            <person name="Park H."/>
        </authorList>
    </citation>
    <scope>NUCLEOTIDE SEQUENCE</scope>
    <source>
        <strain evidence="1">ANT050790</strain>
    </source>
</reference>
<proteinExistence type="predicted"/>
<dbReference type="AlphaFoldDB" id="A0AA39QS12"/>
<keyword evidence="2" id="KW-1185">Reference proteome</keyword>
<evidence type="ECO:0000313" key="2">
    <source>
        <dbReference type="Proteomes" id="UP001166286"/>
    </source>
</evidence>
<dbReference type="PANTHER" id="PTHR42085">
    <property type="entry name" value="F-BOX DOMAIN-CONTAINING PROTEIN"/>
    <property type="match status" value="1"/>
</dbReference>
<name>A0AA39QS12_9LECA</name>
<evidence type="ECO:0000313" key="1">
    <source>
        <dbReference type="EMBL" id="KAK0508142.1"/>
    </source>
</evidence>
<organism evidence="1 2">
    <name type="scientific">Cladonia borealis</name>
    <dbReference type="NCBI Taxonomy" id="184061"/>
    <lineage>
        <taxon>Eukaryota</taxon>
        <taxon>Fungi</taxon>
        <taxon>Dikarya</taxon>
        <taxon>Ascomycota</taxon>
        <taxon>Pezizomycotina</taxon>
        <taxon>Lecanoromycetes</taxon>
        <taxon>OSLEUM clade</taxon>
        <taxon>Lecanoromycetidae</taxon>
        <taxon>Lecanorales</taxon>
        <taxon>Lecanorineae</taxon>
        <taxon>Cladoniaceae</taxon>
        <taxon>Cladonia</taxon>
    </lineage>
</organism>
<dbReference type="Proteomes" id="UP001166286">
    <property type="component" value="Unassembled WGS sequence"/>
</dbReference>
<comment type="caution">
    <text evidence="1">The sequence shown here is derived from an EMBL/GenBank/DDBJ whole genome shotgun (WGS) entry which is preliminary data.</text>
</comment>
<dbReference type="EMBL" id="JAFEKC020000021">
    <property type="protein sequence ID" value="KAK0508142.1"/>
    <property type="molecule type" value="Genomic_DNA"/>
</dbReference>
<sequence>MTSISVYGYDTAMLVAHDSSSKEEACGTSELEESHKLRNGCTRCLFLELPYELRAQIYSYVLPSTSNITNRGLVWDRGAPIWATNRQIHSECIGPLYGNGTFLVEVGYDYIHFVHQYRLPASNLIAKRIHIFPEKISASYQTLMRRFQITVKEVDSYTGMIIYNCSNTEALYMKLRQQMQKLCDFLRELPEVRNLEILYDQEYRKVNKERLMELPSKPFWGLSNVVALSIVIRDGKSYHKIL</sequence>
<gene>
    <name evidence="1" type="ORF">JMJ35_009226</name>
</gene>
<dbReference type="PANTHER" id="PTHR42085:SF7">
    <property type="entry name" value="F-BOX DOMAIN-CONTAINING PROTEIN"/>
    <property type="match status" value="1"/>
</dbReference>
<protein>
    <submittedName>
        <fullName evidence="1">Uncharacterized protein</fullName>
    </submittedName>
</protein>
<dbReference type="InterPro" id="IPR038883">
    <property type="entry name" value="AN11006-like"/>
</dbReference>